<evidence type="ECO:0000256" key="3">
    <source>
        <dbReference type="ARBA" id="ARBA00022771"/>
    </source>
</evidence>
<evidence type="ECO:0000313" key="13">
    <source>
        <dbReference type="EMBL" id="CAF3530282.1"/>
    </source>
</evidence>
<dbReference type="Pfam" id="PF13519">
    <property type="entry name" value="VWA_2"/>
    <property type="match status" value="1"/>
</dbReference>
<dbReference type="GO" id="GO:0046854">
    <property type="term" value="P:phosphatidylinositol phosphate biosynthetic process"/>
    <property type="evidence" value="ECO:0007669"/>
    <property type="project" value="InterPro"/>
</dbReference>
<evidence type="ECO:0000313" key="12">
    <source>
        <dbReference type="EMBL" id="CAF0781734.1"/>
    </source>
</evidence>
<evidence type="ECO:0000259" key="8">
    <source>
        <dbReference type="PROSITE" id="PS50089"/>
    </source>
</evidence>
<dbReference type="EMBL" id="CAJOBA010000893">
    <property type="protein sequence ID" value="CAF3563474.1"/>
    <property type="molecule type" value="Genomic_DNA"/>
</dbReference>
<dbReference type="SUPFAM" id="SSF57850">
    <property type="entry name" value="RING/U-box"/>
    <property type="match status" value="1"/>
</dbReference>
<dbReference type="Pfam" id="PF05030">
    <property type="entry name" value="SSXT"/>
    <property type="match status" value="1"/>
</dbReference>
<feature type="region of interest" description="Disordered" evidence="7">
    <location>
        <begin position="1484"/>
        <end position="1510"/>
    </location>
</feature>
<dbReference type="OrthoDB" id="1711136at2759"/>
<sequence length="1510" mass="170031">MCHTSSDAVSRAGSEYAIEMARTKQTARKSTGGKAPRKTVAFQSYAKRQKAIAQTTGKQLTEAQLEEQAPTAVTHDVSYESSFYAHYFQTGIESEKIFAPYYSVASTTDPSNGDVQNWLSFYFNSKYDGSGIKENRPQLNLVITLDISGSMSSPFDGERDKTKIQVAQQSLLTLMKQLRSTDSLGIVLFNHDATVLQPLQKWSDVDSIQLEKKILKLRGDGGTNITKAIQSATALYKEAKEGNSSSSRIFFLTDMEVSRDDGESFLNIIQKNSDNALWSTVVGVGLDLGENVIQTVSKTAGCNYCNVRSTTTFDELMNAEFGYTVTPLAFNIQLKMDSKRYFVQAGYGSPEVQNLKSGETLTLSTEFPSPKNLNGETRAGCYLLNITDRNKTDKKTTEPFKMIVSWDNTSGLRQTDEQTLQFIPNNYGNSGIRKAILLVRYTEFIKKYLELRNSDATASANILEQYQEMRKKFPKIVEHFKQEMDLIGDPSLNDEEYKHLLDIAKMDDIPLNNDIVATPEPATTTVPVLSNEVCESGTKRKHDGGGDDEKINLEALPRKQLQNLAKIHNIKANLKNDEIILQLKAIVGKNKREKATTSKDDDVNLCCVCLTAISSIVLEPCKHNCLCADCFKNGIDKCPLCRENITAKTEIFFFCILTKMTDIESEKRKANPNIVNIHNPFFLWDLNDDEDILAAVNTLNETDRSRLYWTCHYRKRDKICNFLLENYSGVRIAHDAMQMISQFTKHPDKQVDFSNVPLPFPLPTSPNFIVYEIKEPSFIPSAGKPLKFNVYDREKNKKCVIYKHGDELEQDALVIAVMKEMNCIFKEESVDAEAVLYEVLPIDKTEGLIECVENAHPFLEFVKAKNGTASKNGESTDDLKQFIEKRPEGRANLLRSFLGFVVSGILLRLADRHDDNILITDDGKILHIDFGKAFGQLTKLERLLSLFMDIPNSPFSEDVFIAIIGNDDEEQTSKLWEEIKDRIWLCFDALRKHKNRFRPLEEKDDHFHETLMVSLNDEKAREALNVEIEKCYNNRFNAARGYYYNAQQNFVLEENSHLISMIMDYQSKGRTMECMEHQRILHRNLSYLIQFAPANEQIHSSSLLTTSSGMMHPNQQSSQTTIPISTNSDQMYRTNTNSPGSNNLITNSKSPLPLPPNPFQSQNSTPSQQQPTIYPQSNSTVQQRSPAAQNGPSASPKAPTPQPSISASHHLSAMSQQQQQANAAYPIRQQYPTLQQPMINAIPPTTQQQQQMQPPRQNSMMNGNDHHNQIQHQSMSPAAQHFIQPNSPYVVQQTPQHYTSGNQQTSMMNGMNYGLSQNGMQIPQQQHYVNQGLYQNPSMNSLTKPNSPLNTQNQILQQPPQQVSNSQSSSQSTSPKINNQVTNSQVLNQNQPLPNTTTQNIVGNPIPPPNHQIQQQQHLSQMSQMNSMYGSVGHNPYSQQHPQMHAGGQYMNPSYHPYAQTQMNQMGGGNRMMMHAPAGYGYTMPQQQQQPPPQGMMGGHGINQYGSYGQ</sequence>
<evidence type="ECO:0000256" key="7">
    <source>
        <dbReference type="SAM" id="MobiDB-lite"/>
    </source>
</evidence>
<dbReference type="EMBL" id="CAJOBC010000067">
    <property type="protein sequence ID" value="CAF3530282.1"/>
    <property type="molecule type" value="Genomic_DNA"/>
</dbReference>
<keyword evidence="3 6" id="KW-0479">Metal-binding</keyword>
<keyword evidence="5" id="KW-0862">Zinc</keyword>
<keyword evidence="2" id="KW-0808">Transferase</keyword>
<feature type="region of interest" description="Disordered" evidence="7">
    <location>
        <begin position="1128"/>
        <end position="1223"/>
    </location>
</feature>
<evidence type="ECO:0000256" key="1">
    <source>
        <dbReference type="ARBA" id="ARBA00007945"/>
    </source>
</evidence>
<evidence type="ECO:0000313" key="15">
    <source>
        <dbReference type="Proteomes" id="UP000663829"/>
    </source>
</evidence>
<keyword evidence="3 6" id="KW-0863">Zinc-finger</keyword>
<feature type="compositionally biased region" description="Low complexity" evidence="7">
    <location>
        <begin position="1159"/>
        <end position="1172"/>
    </location>
</feature>
<dbReference type="GO" id="GO:0005737">
    <property type="term" value="C:cytoplasm"/>
    <property type="evidence" value="ECO:0007669"/>
    <property type="project" value="TreeGrafter"/>
</dbReference>
<feature type="region of interest" description="Disordered" evidence="7">
    <location>
        <begin position="1335"/>
        <end position="1412"/>
    </location>
</feature>
<dbReference type="Pfam" id="PF13920">
    <property type="entry name" value="zf-C3HC4_3"/>
    <property type="match status" value="1"/>
</dbReference>
<dbReference type="PRINTS" id="PR00622">
    <property type="entry name" value="HISTONEH3"/>
</dbReference>
<dbReference type="SUPFAM" id="SSF53300">
    <property type="entry name" value="vWA-like"/>
    <property type="match status" value="1"/>
</dbReference>
<dbReference type="Proteomes" id="UP000677228">
    <property type="component" value="Unassembled WGS sequence"/>
</dbReference>
<accession>A0A813PHK4</accession>
<dbReference type="PANTHER" id="PTHR10048">
    <property type="entry name" value="PHOSPHATIDYLINOSITOL KINASE"/>
    <property type="match status" value="1"/>
</dbReference>
<gene>
    <name evidence="11" type="ORF">GPM918_LOCUS816</name>
    <name evidence="12" type="ORF">OVA965_LOCUS3647</name>
    <name evidence="13" type="ORF">SRO942_LOCUS816</name>
    <name evidence="14" type="ORF">TMI583_LOCUS3646</name>
</gene>
<organism evidence="11 15">
    <name type="scientific">Didymodactylos carnosus</name>
    <dbReference type="NCBI Taxonomy" id="1234261"/>
    <lineage>
        <taxon>Eukaryota</taxon>
        <taxon>Metazoa</taxon>
        <taxon>Spiralia</taxon>
        <taxon>Gnathifera</taxon>
        <taxon>Rotifera</taxon>
        <taxon>Eurotatoria</taxon>
        <taxon>Bdelloidea</taxon>
        <taxon>Philodinida</taxon>
        <taxon>Philodinidae</taxon>
        <taxon>Didymodactylos</taxon>
    </lineage>
</organism>
<dbReference type="GO" id="GO:0016020">
    <property type="term" value="C:membrane"/>
    <property type="evidence" value="ECO:0007669"/>
    <property type="project" value="TreeGrafter"/>
</dbReference>
<dbReference type="GO" id="GO:0003677">
    <property type="term" value="F:DNA binding"/>
    <property type="evidence" value="ECO:0007669"/>
    <property type="project" value="InterPro"/>
</dbReference>
<dbReference type="InterPro" id="IPR036465">
    <property type="entry name" value="vWFA_dom_sf"/>
</dbReference>
<evidence type="ECO:0000259" key="10">
    <source>
        <dbReference type="PROSITE" id="PS50290"/>
    </source>
</evidence>
<dbReference type="Gene3D" id="3.40.50.410">
    <property type="entry name" value="von Willebrand factor, type A domain"/>
    <property type="match status" value="1"/>
</dbReference>
<reference evidence="11" key="1">
    <citation type="submission" date="2021-02" db="EMBL/GenBank/DDBJ databases">
        <authorList>
            <person name="Nowell W R."/>
        </authorList>
    </citation>
    <scope>NUCLEOTIDE SEQUENCE</scope>
</reference>
<comment type="caution">
    <text evidence="11">The sequence shown here is derived from an EMBL/GenBank/DDBJ whole genome shotgun (WGS) entry which is preliminary data.</text>
</comment>
<keyword evidence="4" id="KW-0418">Kinase</keyword>
<dbReference type="SMART" id="SM00327">
    <property type="entry name" value="VWA"/>
    <property type="match status" value="1"/>
</dbReference>
<dbReference type="SMART" id="SM00146">
    <property type="entry name" value="PI3Kc"/>
    <property type="match status" value="1"/>
</dbReference>
<proteinExistence type="inferred from homology"/>
<feature type="domain" description="VWFA" evidence="9">
    <location>
        <begin position="140"/>
        <end position="325"/>
    </location>
</feature>
<evidence type="ECO:0000313" key="11">
    <source>
        <dbReference type="EMBL" id="CAF0750751.1"/>
    </source>
</evidence>
<dbReference type="InterPro" id="IPR011009">
    <property type="entry name" value="Kinase-like_dom_sf"/>
</dbReference>
<protein>
    <submittedName>
        <fullName evidence="11">Uncharacterized protein</fullName>
    </submittedName>
</protein>
<dbReference type="Gene3D" id="1.10.1070.11">
    <property type="entry name" value="Phosphatidylinositol 3-/4-kinase, catalytic domain"/>
    <property type="match status" value="1"/>
</dbReference>
<dbReference type="Pfam" id="PF00454">
    <property type="entry name" value="PI3_PI4_kinase"/>
    <property type="match status" value="1"/>
</dbReference>
<dbReference type="GO" id="GO:0052742">
    <property type="term" value="F:phosphatidylinositol kinase activity"/>
    <property type="evidence" value="ECO:0007669"/>
    <property type="project" value="TreeGrafter"/>
</dbReference>
<feature type="compositionally biased region" description="Polar residues" evidence="7">
    <location>
        <begin position="1128"/>
        <end position="1149"/>
    </location>
</feature>
<dbReference type="Proteomes" id="UP000682733">
    <property type="component" value="Unassembled WGS sequence"/>
</dbReference>
<dbReference type="PROSITE" id="PS50234">
    <property type="entry name" value="VWFA"/>
    <property type="match status" value="1"/>
</dbReference>
<dbReference type="PROSITE" id="PS50089">
    <property type="entry name" value="ZF_RING_2"/>
    <property type="match status" value="1"/>
</dbReference>
<dbReference type="InterPro" id="IPR036940">
    <property type="entry name" value="PI3/4_kinase_cat_sf"/>
</dbReference>
<comment type="similarity">
    <text evidence="1">Belongs to the SS18 family.</text>
</comment>
<evidence type="ECO:0000256" key="2">
    <source>
        <dbReference type="ARBA" id="ARBA00022679"/>
    </source>
</evidence>
<dbReference type="InterPro" id="IPR013083">
    <property type="entry name" value="Znf_RING/FYVE/PHD"/>
</dbReference>
<dbReference type="InterPro" id="IPR007726">
    <property type="entry name" value="SS18_N"/>
</dbReference>
<dbReference type="EMBL" id="CAJNOK010000893">
    <property type="protein sequence ID" value="CAF0781734.1"/>
    <property type="molecule type" value="Genomic_DNA"/>
</dbReference>
<evidence type="ECO:0000259" key="9">
    <source>
        <dbReference type="PROSITE" id="PS50234"/>
    </source>
</evidence>
<evidence type="ECO:0000256" key="4">
    <source>
        <dbReference type="ARBA" id="ARBA00022777"/>
    </source>
</evidence>
<feature type="compositionally biased region" description="Low complexity" evidence="7">
    <location>
        <begin position="1348"/>
        <end position="1375"/>
    </location>
</feature>
<feature type="domain" description="PI3K/PI4K catalytic" evidence="10">
    <location>
        <begin position="772"/>
        <end position="1055"/>
    </location>
</feature>
<dbReference type="Gene3D" id="3.30.1010.10">
    <property type="entry name" value="Phosphatidylinositol 3-kinase Catalytic Subunit, Chain A, domain 4"/>
    <property type="match status" value="1"/>
</dbReference>
<feature type="compositionally biased region" description="Polar residues" evidence="7">
    <location>
        <begin position="1173"/>
        <end position="1193"/>
    </location>
</feature>
<dbReference type="GO" id="GO:0008270">
    <property type="term" value="F:zinc ion binding"/>
    <property type="evidence" value="ECO:0007669"/>
    <property type="project" value="UniProtKB-KW"/>
</dbReference>
<feature type="domain" description="RING-type" evidence="8">
    <location>
        <begin position="606"/>
        <end position="642"/>
    </location>
</feature>
<name>A0A813PHK4_9BILA</name>
<dbReference type="InterPro" id="IPR000164">
    <property type="entry name" value="Histone_H3/CENP-A"/>
</dbReference>
<feature type="compositionally biased region" description="Low complexity" evidence="7">
    <location>
        <begin position="1206"/>
        <end position="1223"/>
    </location>
</feature>
<dbReference type="Proteomes" id="UP000681722">
    <property type="component" value="Unassembled WGS sequence"/>
</dbReference>
<dbReference type="GO" id="GO:0048015">
    <property type="term" value="P:phosphatidylinositol-mediated signaling"/>
    <property type="evidence" value="ECO:0007669"/>
    <property type="project" value="TreeGrafter"/>
</dbReference>
<feature type="compositionally biased region" description="Polar residues" evidence="7">
    <location>
        <begin position="1335"/>
        <end position="1347"/>
    </location>
</feature>
<keyword evidence="15" id="KW-1185">Reference proteome</keyword>
<feature type="compositionally biased region" description="Polar residues" evidence="7">
    <location>
        <begin position="1376"/>
        <end position="1402"/>
    </location>
</feature>
<dbReference type="PROSITE" id="PS50290">
    <property type="entry name" value="PI3_4_KINASE_3"/>
    <property type="match status" value="1"/>
</dbReference>
<dbReference type="EMBL" id="CAJNOQ010000067">
    <property type="protein sequence ID" value="CAF0750751.1"/>
    <property type="molecule type" value="Genomic_DNA"/>
</dbReference>
<dbReference type="GO" id="GO:0000786">
    <property type="term" value="C:nucleosome"/>
    <property type="evidence" value="ECO:0007669"/>
    <property type="project" value="InterPro"/>
</dbReference>
<dbReference type="InterPro" id="IPR002035">
    <property type="entry name" value="VWF_A"/>
</dbReference>
<dbReference type="SUPFAM" id="SSF56112">
    <property type="entry name" value="Protein kinase-like (PK-like)"/>
    <property type="match status" value="1"/>
</dbReference>
<dbReference type="InterPro" id="IPR015433">
    <property type="entry name" value="PI3/4_kinase"/>
</dbReference>
<evidence type="ECO:0000256" key="6">
    <source>
        <dbReference type="PROSITE-ProRule" id="PRU00175"/>
    </source>
</evidence>
<dbReference type="InterPro" id="IPR000403">
    <property type="entry name" value="PI3/4_kinase_cat_dom"/>
</dbReference>
<dbReference type="InterPro" id="IPR001841">
    <property type="entry name" value="Znf_RING"/>
</dbReference>
<evidence type="ECO:0000256" key="5">
    <source>
        <dbReference type="ARBA" id="ARBA00022833"/>
    </source>
</evidence>
<dbReference type="GO" id="GO:0030527">
    <property type="term" value="F:structural constituent of chromatin"/>
    <property type="evidence" value="ECO:0007669"/>
    <property type="project" value="InterPro"/>
</dbReference>
<dbReference type="Proteomes" id="UP000663829">
    <property type="component" value="Unassembled WGS sequence"/>
</dbReference>
<evidence type="ECO:0000313" key="14">
    <source>
        <dbReference type="EMBL" id="CAF3563474.1"/>
    </source>
</evidence>
<dbReference type="Gene3D" id="3.30.40.10">
    <property type="entry name" value="Zinc/RING finger domain, C3HC4 (zinc finger)"/>
    <property type="match status" value="1"/>
</dbReference>